<dbReference type="RefSeq" id="WP_211306353.1">
    <property type="nucleotide sequence ID" value="NZ_QRDP01000004.1"/>
</dbReference>
<dbReference type="InterPro" id="IPR036866">
    <property type="entry name" value="RibonucZ/Hydroxyglut_hydro"/>
</dbReference>
<dbReference type="InterPro" id="IPR001279">
    <property type="entry name" value="Metallo-B-lactamas"/>
</dbReference>
<dbReference type="SUPFAM" id="SSF56281">
    <property type="entry name" value="Metallo-hydrolase/oxidoreductase"/>
    <property type="match status" value="1"/>
</dbReference>
<keyword evidence="3 7" id="KW-0378">Hydrolase</keyword>
<dbReference type="EMBL" id="QRDP01000004">
    <property type="protein sequence ID" value="RED15073.1"/>
    <property type="molecule type" value="Genomic_DNA"/>
</dbReference>
<evidence type="ECO:0000256" key="1">
    <source>
        <dbReference type="ARBA" id="ARBA00007749"/>
    </source>
</evidence>
<dbReference type="InterPro" id="IPR051013">
    <property type="entry name" value="MBL_superfamily_lactonases"/>
</dbReference>
<name>A0A3D9FBH9_9SPHN</name>
<dbReference type="Proteomes" id="UP000256310">
    <property type="component" value="Unassembled WGS sequence"/>
</dbReference>
<gene>
    <name evidence="7" type="ORF">DFR46_0058</name>
</gene>
<evidence type="ECO:0000256" key="2">
    <source>
        <dbReference type="ARBA" id="ARBA00022723"/>
    </source>
</evidence>
<evidence type="ECO:0000313" key="7">
    <source>
        <dbReference type="EMBL" id="RED15073.1"/>
    </source>
</evidence>
<evidence type="ECO:0000256" key="4">
    <source>
        <dbReference type="ARBA" id="ARBA00022833"/>
    </source>
</evidence>
<dbReference type="AlphaFoldDB" id="A0A3D9FBH9"/>
<dbReference type="PANTHER" id="PTHR42978:SF3">
    <property type="entry name" value="BLR3078 PROTEIN"/>
    <property type="match status" value="1"/>
</dbReference>
<protein>
    <submittedName>
        <fullName evidence="7">Glyoxylase-like metal-dependent hydrolase (Beta-lactamase superfamily II)</fullName>
    </submittedName>
</protein>
<dbReference type="CDD" id="cd07729">
    <property type="entry name" value="AHL_lactonase_MBL-fold"/>
    <property type="match status" value="1"/>
</dbReference>
<comment type="similarity">
    <text evidence="1">Belongs to the metallo-beta-lactamase superfamily.</text>
</comment>
<accession>A0A3D9FBH9</accession>
<keyword evidence="4" id="KW-0862">Zinc</keyword>
<evidence type="ECO:0000313" key="8">
    <source>
        <dbReference type="Proteomes" id="UP000256310"/>
    </source>
</evidence>
<evidence type="ECO:0000256" key="3">
    <source>
        <dbReference type="ARBA" id="ARBA00022801"/>
    </source>
</evidence>
<dbReference type="Gene3D" id="3.60.15.10">
    <property type="entry name" value="Ribonuclease Z/Hydroxyacylglutathione hydrolase-like"/>
    <property type="match status" value="1"/>
</dbReference>
<dbReference type="GO" id="GO:0046872">
    <property type="term" value="F:metal ion binding"/>
    <property type="evidence" value="ECO:0007669"/>
    <property type="project" value="UniProtKB-KW"/>
</dbReference>
<reference evidence="7 8" key="1">
    <citation type="submission" date="2018-07" db="EMBL/GenBank/DDBJ databases">
        <title>Genomic Encyclopedia of Type Strains, Phase IV (KMG-IV): sequencing the most valuable type-strain genomes for metagenomic binning, comparative biology and taxonomic classification.</title>
        <authorList>
            <person name="Goeker M."/>
        </authorList>
    </citation>
    <scope>NUCLEOTIDE SEQUENCE [LARGE SCALE GENOMIC DNA]</scope>
    <source>
        <strain evidence="7 8">DSM 26725</strain>
    </source>
</reference>
<organism evidence="7 8">
    <name type="scientific">Parasphingopyxis lamellibrachiae</name>
    <dbReference type="NCBI Taxonomy" id="680125"/>
    <lineage>
        <taxon>Bacteria</taxon>
        <taxon>Pseudomonadati</taxon>
        <taxon>Pseudomonadota</taxon>
        <taxon>Alphaproteobacteria</taxon>
        <taxon>Sphingomonadales</taxon>
        <taxon>Sphingomonadaceae</taxon>
        <taxon>Parasphingopyxis</taxon>
    </lineage>
</organism>
<keyword evidence="5" id="KW-0732">Signal</keyword>
<feature type="signal peptide" evidence="5">
    <location>
        <begin position="1"/>
        <end position="22"/>
    </location>
</feature>
<dbReference type="GO" id="GO:0016787">
    <property type="term" value="F:hydrolase activity"/>
    <property type="evidence" value="ECO:0007669"/>
    <property type="project" value="UniProtKB-KW"/>
</dbReference>
<keyword evidence="2" id="KW-0479">Metal-binding</keyword>
<feature type="chain" id="PRO_5017785113" evidence="5">
    <location>
        <begin position="23"/>
        <end position="279"/>
    </location>
</feature>
<dbReference type="SMART" id="SM00849">
    <property type="entry name" value="Lactamase_B"/>
    <property type="match status" value="1"/>
</dbReference>
<evidence type="ECO:0000259" key="6">
    <source>
        <dbReference type="SMART" id="SM00849"/>
    </source>
</evidence>
<keyword evidence="8" id="KW-1185">Reference proteome</keyword>
<feature type="domain" description="Metallo-beta-lactamase" evidence="6">
    <location>
        <begin position="62"/>
        <end position="263"/>
    </location>
</feature>
<proteinExistence type="inferred from homology"/>
<evidence type="ECO:0000256" key="5">
    <source>
        <dbReference type="SAM" id="SignalP"/>
    </source>
</evidence>
<dbReference type="PANTHER" id="PTHR42978">
    <property type="entry name" value="QUORUM-QUENCHING LACTONASE YTNP-RELATED-RELATED"/>
    <property type="match status" value="1"/>
</dbReference>
<dbReference type="Pfam" id="PF00753">
    <property type="entry name" value="Lactamase_B"/>
    <property type="match status" value="1"/>
</dbReference>
<comment type="caution">
    <text evidence="7">The sequence shown here is derived from an EMBL/GenBank/DDBJ whole genome shotgun (WGS) entry which is preliminary data.</text>
</comment>
<sequence>MKMIRKLGAGLAALLMSTAVFAQQAHTPDIEMWRLDCGSLVLSDTAPFSDGHLYDGQPRTLTDSCYLIRNGDRYLLWDAGLSGQLLGTSVTQWVFTMSLDRTIADQLGDIGLAPDNITFLGLSHYHDDHIGQAPDFAGSTLLMNQRDIAAVRDQEMPSAQAALAPWISGGAESVDIGRDHDVFGDGSVTILFMPGHTPGHSSLLVRLPETGPVLLTGDLYHFREQIENEGVPVFNTDRADTLASFARFLQIDLALDAMIVIQHDPGDLERLPVFPESAR</sequence>